<dbReference type="Pfam" id="PF14498">
    <property type="entry name" value="Glyco_hyd_65N_2"/>
    <property type="match status" value="1"/>
</dbReference>
<name>A0A1R1AV94_PAELA</name>
<dbReference type="OrthoDB" id="9802600at2"/>
<feature type="domain" description="Glycosyl hydrolase family 95 catalytic" evidence="3">
    <location>
        <begin position="292"/>
        <end position="699"/>
    </location>
</feature>
<dbReference type="EMBL" id="MRTF01000010">
    <property type="protein sequence ID" value="OME89332.1"/>
    <property type="molecule type" value="Genomic_DNA"/>
</dbReference>
<evidence type="ECO:0000259" key="1">
    <source>
        <dbReference type="Pfam" id="PF14498"/>
    </source>
</evidence>
<dbReference type="Pfam" id="PF21307">
    <property type="entry name" value="Glyco_hydro_95_C"/>
    <property type="match status" value="1"/>
</dbReference>
<reference evidence="4 5" key="1">
    <citation type="submission" date="2016-11" db="EMBL/GenBank/DDBJ databases">
        <title>Paenibacillus species isolates.</title>
        <authorList>
            <person name="Beno S.M."/>
        </authorList>
    </citation>
    <scope>NUCLEOTIDE SEQUENCE [LARGE SCALE GENOMIC DNA]</scope>
    <source>
        <strain evidence="4 5">FSL F4-0100</strain>
    </source>
</reference>
<protein>
    <submittedName>
        <fullName evidence="4">Alpha-amylase</fullName>
    </submittedName>
</protein>
<dbReference type="PANTHER" id="PTHR31084:SF0">
    <property type="entry name" value="ALPHA-L-FUCOSIDASE 2"/>
    <property type="match status" value="1"/>
</dbReference>
<evidence type="ECO:0000259" key="2">
    <source>
        <dbReference type="Pfam" id="PF21307"/>
    </source>
</evidence>
<comment type="caution">
    <text evidence="4">The sequence shown here is derived from an EMBL/GenBank/DDBJ whole genome shotgun (WGS) entry which is preliminary data.</text>
</comment>
<dbReference type="AlphaFoldDB" id="A0A1R1AV94"/>
<dbReference type="Pfam" id="PF22124">
    <property type="entry name" value="Glyco_hydro_95_cat"/>
    <property type="match status" value="1"/>
</dbReference>
<dbReference type="InterPro" id="IPR049053">
    <property type="entry name" value="AFCA-like_C"/>
</dbReference>
<dbReference type="InterPro" id="IPR027414">
    <property type="entry name" value="GH95_N_dom"/>
</dbReference>
<dbReference type="SUPFAM" id="SSF48208">
    <property type="entry name" value="Six-hairpin glycosidases"/>
    <property type="match status" value="1"/>
</dbReference>
<dbReference type="STRING" id="1401.BK123_26555"/>
<feature type="domain" description="Glycosyl hydrolase family 95 N-terminal" evidence="1">
    <location>
        <begin position="13"/>
        <end position="264"/>
    </location>
</feature>
<organism evidence="4 5">
    <name type="scientific">Paenibacillus lautus</name>
    <name type="common">Bacillus lautus</name>
    <dbReference type="NCBI Taxonomy" id="1401"/>
    <lineage>
        <taxon>Bacteria</taxon>
        <taxon>Bacillati</taxon>
        <taxon>Bacillota</taxon>
        <taxon>Bacilli</taxon>
        <taxon>Bacillales</taxon>
        <taxon>Paenibacillaceae</taxon>
        <taxon>Paenibacillus</taxon>
    </lineage>
</organism>
<feature type="domain" description="Alpha fucosidase A-like C-terminal" evidence="2">
    <location>
        <begin position="701"/>
        <end position="791"/>
    </location>
</feature>
<dbReference type="InterPro" id="IPR016518">
    <property type="entry name" value="Alpha-L-fucosidase"/>
</dbReference>
<dbReference type="Proteomes" id="UP000187074">
    <property type="component" value="Unassembled WGS sequence"/>
</dbReference>
<dbReference type="GO" id="GO:0005975">
    <property type="term" value="P:carbohydrate metabolic process"/>
    <property type="evidence" value="ECO:0007669"/>
    <property type="project" value="InterPro"/>
</dbReference>
<accession>A0A1R1AV94</accession>
<dbReference type="PANTHER" id="PTHR31084">
    <property type="entry name" value="ALPHA-L-FUCOSIDASE 2"/>
    <property type="match status" value="1"/>
</dbReference>
<dbReference type="InterPro" id="IPR008928">
    <property type="entry name" value="6-hairpin_glycosidase_sf"/>
</dbReference>
<dbReference type="PIRSF" id="PIRSF007663">
    <property type="entry name" value="UCP007663"/>
    <property type="match status" value="1"/>
</dbReference>
<dbReference type="FunFam" id="1.50.10.10:FF:000028">
    <property type="entry name" value="Alpha-L-fucosidase 2"/>
    <property type="match status" value="1"/>
</dbReference>
<proteinExistence type="predicted"/>
<sequence length="803" mass="89392">MTLNSAENKNTTLWYRKPADRWEEALPLGNGRLGAMVFGGVQEERIQWNEDTLWSGFPRDTNNYEALRHLAAAKELIASGKFAEAEQLIEGKMVGRSTESFLPLGDLVIRQSGIGDHWTDYRRALDLDTGIASTHFRTGGPDVRFSREMFISAPDQVAVIRYTSTNGGTIQLEIGLRSPLQHGTRSAEDGALVLYGQAPTHIAENYRGDHPGSVLYEDGLGIRYEMRLLALTDTGQVTVDNSGIRINGAGSVTLLIAAATNFEGSDRSPGSEGTDPSSICRGRLQDAMRHGFTELRSRHIEDHQALFRRVELQLGRPELVRSAQALGTDERMKAYREGREDAALEALMFQFGRYLLIASSRSGTQPAHLQGIWNPHVQPPWNSDYTTNINTEMNYWPAETTHLSECHEPLIQMIRELSVSGARTAKIHYGARGWVAHHNVDLWRMSSPSDGRAMWAFWPMGGAWLCRHLWERYQFHPDLQYLRETAYPLMRNAALFCLDWLTEDGKGHLVTSPSTSPENQFLTADGQPCSVSAGSTMDMAIIRDIFHNCIEASQLLEQDDELWEEWKAAVARLLPYAIDAEGKLMEWSEPYPEAEPGHRHVSHLYGLYPGSDITIQDTPQLAEAAYRTLMSRIDHGGGHTGWSCVWLINLFARLQQPDKAYDYVRTLISRSMHPNLLGDHPPFQIDANFGGTAGVVEMLLQSHLDAIQLLPALPKSWAEGSVRGLKARGGFIVDMEWSEGILTSASVTSTHGRVCRISCSVPLAVRREDGSVVTTDEQGSFETVSGATYRITPATDEGSVNMD</sequence>
<evidence type="ECO:0000313" key="5">
    <source>
        <dbReference type="Proteomes" id="UP000187074"/>
    </source>
</evidence>
<dbReference type="Gene3D" id="2.70.98.50">
    <property type="entry name" value="putative glycoside hydrolase family protein from bacillus halodurans"/>
    <property type="match status" value="1"/>
</dbReference>
<dbReference type="InterPro" id="IPR054363">
    <property type="entry name" value="GH95_cat"/>
</dbReference>
<gene>
    <name evidence="4" type="ORF">BK123_26555</name>
</gene>
<dbReference type="Gene3D" id="1.50.10.10">
    <property type="match status" value="1"/>
</dbReference>
<dbReference type="InterPro" id="IPR012341">
    <property type="entry name" value="6hp_glycosidase-like_sf"/>
</dbReference>
<evidence type="ECO:0000259" key="3">
    <source>
        <dbReference type="Pfam" id="PF22124"/>
    </source>
</evidence>
<evidence type="ECO:0000313" key="4">
    <source>
        <dbReference type="EMBL" id="OME89332.1"/>
    </source>
</evidence>
<dbReference type="GO" id="GO:0004560">
    <property type="term" value="F:alpha-L-fucosidase activity"/>
    <property type="evidence" value="ECO:0007669"/>
    <property type="project" value="InterPro"/>
</dbReference>